<reference evidence="8 9" key="1">
    <citation type="submission" date="2023-04" db="EMBL/GenBank/DDBJ databases">
        <title>Funneling lignin-derived compounds into biodiesel using alkali-halophilic Citricoccus sp. P2.</title>
        <authorList>
            <person name="Luo C.-B."/>
        </authorList>
    </citation>
    <scope>NUCLEOTIDE SEQUENCE [LARGE SCALE GENOMIC DNA]</scope>
    <source>
        <strain evidence="8 9">P2</strain>
    </source>
</reference>
<organism evidence="8 9">
    <name type="scientific">Citricoccus muralis</name>
    <dbReference type="NCBI Taxonomy" id="169134"/>
    <lineage>
        <taxon>Bacteria</taxon>
        <taxon>Bacillati</taxon>
        <taxon>Actinomycetota</taxon>
        <taxon>Actinomycetes</taxon>
        <taxon>Micrococcales</taxon>
        <taxon>Micrococcaceae</taxon>
        <taxon>Citricoccus</taxon>
    </lineage>
</organism>
<evidence type="ECO:0000256" key="3">
    <source>
        <dbReference type="ARBA" id="ARBA00022692"/>
    </source>
</evidence>
<evidence type="ECO:0000259" key="7">
    <source>
        <dbReference type="Pfam" id="PF00482"/>
    </source>
</evidence>
<evidence type="ECO:0000256" key="6">
    <source>
        <dbReference type="SAM" id="Phobius"/>
    </source>
</evidence>
<dbReference type="PANTHER" id="PTHR35007:SF3">
    <property type="entry name" value="POSSIBLE CONSERVED ALANINE RICH MEMBRANE PROTEIN"/>
    <property type="match status" value="1"/>
</dbReference>
<dbReference type="RefSeq" id="WP_270107350.1">
    <property type="nucleotide sequence ID" value="NZ_CP121252.1"/>
</dbReference>
<keyword evidence="2" id="KW-1003">Cell membrane</keyword>
<evidence type="ECO:0000313" key="8">
    <source>
        <dbReference type="EMBL" id="WFP15994.1"/>
    </source>
</evidence>
<dbReference type="Proteomes" id="UP001219037">
    <property type="component" value="Chromosome"/>
</dbReference>
<sequence length="147" mass="15734">MTTTQHEPKQSVDAALALDVMAGMLIAGQPLTTALGLLGQHLPGCAPLTQVSARLGYGLDWQQSWAPIDDDRELTALRDELDFAARSQVASADVLQSAASTLRRNRRRRAEKLASELGIRLVLPLGACLLPSFICLGVIPLVIALLP</sequence>
<dbReference type="Pfam" id="PF00482">
    <property type="entry name" value="T2SSF"/>
    <property type="match status" value="1"/>
</dbReference>
<keyword evidence="5 6" id="KW-0472">Membrane</keyword>
<evidence type="ECO:0000256" key="1">
    <source>
        <dbReference type="ARBA" id="ARBA00004651"/>
    </source>
</evidence>
<evidence type="ECO:0000256" key="5">
    <source>
        <dbReference type="ARBA" id="ARBA00023136"/>
    </source>
</evidence>
<feature type="transmembrane region" description="Helical" evidence="6">
    <location>
        <begin position="117"/>
        <end position="146"/>
    </location>
</feature>
<proteinExistence type="predicted"/>
<keyword evidence="3 6" id="KW-0812">Transmembrane</keyword>
<evidence type="ECO:0000313" key="9">
    <source>
        <dbReference type="Proteomes" id="UP001219037"/>
    </source>
</evidence>
<accession>A0ABY8H4C7</accession>
<feature type="domain" description="Type II secretion system protein GspF" evidence="7">
    <location>
        <begin position="18"/>
        <end position="135"/>
    </location>
</feature>
<evidence type="ECO:0000256" key="4">
    <source>
        <dbReference type="ARBA" id="ARBA00022989"/>
    </source>
</evidence>
<comment type="subcellular location">
    <subcellularLocation>
        <location evidence="1">Cell membrane</location>
        <topology evidence="1">Multi-pass membrane protein</topology>
    </subcellularLocation>
</comment>
<dbReference type="EMBL" id="CP121252">
    <property type="protein sequence ID" value="WFP15994.1"/>
    <property type="molecule type" value="Genomic_DNA"/>
</dbReference>
<protein>
    <submittedName>
        <fullName evidence="8">Type II secretion system F family protein</fullName>
    </submittedName>
</protein>
<keyword evidence="9" id="KW-1185">Reference proteome</keyword>
<dbReference type="PANTHER" id="PTHR35007">
    <property type="entry name" value="INTEGRAL MEMBRANE PROTEIN-RELATED"/>
    <property type="match status" value="1"/>
</dbReference>
<dbReference type="InterPro" id="IPR018076">
    <property type="entry name" value="T2SS_GspF_dom"/>
</dbReference>
<evidence type="ECO:0000256" key="2">
    <source>
        <dbReference type="ARBA" id="ARBA00022475"/>
    </source>
</evidence>
<gene>
    <name evidence="8" type="ORF">P8192_11420</name>
</gene>
<keyword evidence="4 6" id="KW-1133">Transmembrane helix</keyword>
<name>A0ABY8H4C7_9MICC</name>